<dbReference type="STRING" id="1280514.AXFE_04610"/>
<dbReference type="RefSeq" id="WP_052604261.1">
    <property type="nucleotide sequence ID" value="NZ_JXYS01000010.1"/>
</dbReference>
<organism evidence="2 3">
    <name type="scientific">Acidithrix ferrooxidans</name>
    <dbReference type="NCBI Taxonomy" id="1280514"/>
    <lineage>
        <taxon>Bacteria</taxon>
        <taxon>Bacillati</taxon>
        <taxon>Actinomycetota</taxon>
        <taxon>Acidimicrobiia</taxon>
        <taxon>Acidimicrobiales</taxon>
        <taxon>Acidimicrobiaceae</taxon>
        <taxon>Acidithrix</taxon>
    </lineage>
</organism>
<proteinExistence type="predicted"/>
<reference evidence="2 3" key="1">
    <citation type="submission" date="2015-01" db="EMBL/GenBank/DDBJ databases">
        <title>Draft genome of the acidophilic iron oxidizer Acidithrix ferrooxidans strain Py-F3.</title>
        <authorList>
            <person name="Poehlein A."/>
            <person name="Eisen S."/>
            <person name="Schloemann M."/>
            <person name="Johnson B.D."/>
            <person name="Daniel R."/>
            <person name="Muehling M."/>
        </authorList>
    </citation>
    <scope>NUCLEOTIDE SEQUENCE [LARGE SCALE GENOMIC DNA]</scope>
    <source>
        <strain evidence="2 3">Py-F3</strain>
    </source>
</reference>
<sequence length="174" mass="19549">MKRYPAELKNKVVAALYELDNSEPAKAGAIAKIAKDHGINANVVYQWNSERKARVINSSESINKIKAVIETSSMNEHELGQWLRANGVLAEDLEEWRNTLESAFDDKSAANRAHQVALDKERKARVRIEAELRRKEKALAEAAALLVLQKKVRETELVMIHGGRRGRLVSPLCI</sequence>
<evidence type="ECO:0000256" key="1">
    <source>
        <dbReference type="SAM" id="Coils"/>
    </source>
</evidence>
<dbReference type="Proteomes" id="UP000032360">
    <property type="component" value="Unassembled WGS sequence"/>
</dbReference>
<accession>A0A0D8HKY6</accession>
<comment type="caution">
    <text evidence="2">The sequence shown here is derived from an EMBL/GenBank/DDBJ whole genome shotgun (WGS) entry which is preliminary data.</text>
</comment>
<feature type="coiled-coil region" evidence="1">
    <location>
        <begin position="93"/>
        <end position="145"/>
    </location>
</feature>
<evidence type="ECO:0000313" key="3">
    <source>
        <dbReference type="Proteomes" id="UP000032360"/>
    </source>
</evidence>
<evidence type="ECO:0000313" key="2">
    <source>
        <dbReference type="EMBL" id="KJF18675.1"/>
    </source>
</evidence>
<name>A0A0D8HKY6_9ACTN</name>
<gene>
    <name evidence="2" type="ORF">AXFE_04610</name>
</gene>
<dbReference type="AlphaFoldDB" id="A0A0D8HKY6"/>
<dbReference type="OrthoDB" id="3376843at2"/>
<keyword evidence="3" id="KW-1185">Reference proteome</keyword>
<protein>
    <recommendedName>
        <fullName evidence="4">Transposase</fullName>
    </recommendedName>
</protein>
<dbReference type="EMBL" id="JXYS01000010">
    <property type="protein sequence ID" value="KJF18675.1"/>
    <property type="molecule type" value="Genomic_DNA"/>
</dbReference>
<keyword evidence="1" id="KW-0175">Coiled coil</keyword>
<evidence type="ECO:0008006" key="4">
    <source>
        <dbReference type="Google" id="ProtNLM"/>
    </source>
</evidence>